<proteinExistence type="predicted"/>
<sequence length="87" mass="10143">INIMTTILLKLIASVKQTPSAIRRQECASLTINCVFEAESYETFSKISISNHWFLDLQQTLCWDWDDHIGNHQHKYCATIFLETHET</sequence>
<evidence type="ECO:0000313" key="1">
    <source>
        <dbReference type="Ensembl" id="ENSCMIP00000025281.1"/>
    </source>
</evidence>
<accession>A0A4W3ICS4</accession>
<organism evidence="1 2">
    <name type="scientific">Callorhinchus milii</name>
    <name type="common">Ghost shark</name>
    <dbReference type="NCBI Taxonomy" id="7868"/>
    <lineage>
        <taxon>Eukaryota</taxon>
        <taxon>Metazoa</taxon>
        <taxon>Chordata</taxon>
        <taxon>Craniata</taxon>
        <taxon>Vertebrata</taxon>
        <taxon>Chondrichthyes</taxon>
        <taxon>Holocephali</taxon>
        <taxon>Chimaeriformes</taxon>
        <taxon>Callorhinchidae</taxon>
        <taxon>Callorhinchus</taxon>
    </lineage>
</organism>
<reference evidence="1" key="4">
    <citation type="submission" date="2025-08" db="UniProtKB">
        <authorList>
            <consortium name="Ensembl"/>
        </authorList>
    </citation>
    <scope>IDENTIFICATION</scope>
</reference>
<reference evidence="2" key="1">
    <citation type="journal article" date="2006" name="Science">
        <title>Ancient noncoding elements conserved in the human genome.</title>
        <authorList>
            <person name="Venkatesh B."/>
            <person name="Kirkness E.F."/>
            <person name="Loh Y.H."/>
            <person name="Halpern A.L."/>
            <person name="Lee A.P."/>
            <person name="Johnson J."/>
            <person name="Dandona N."/>
            <person name="Viswanathan L.D."/>
            <person name="Tay A."/>
            <person name="Venter J.C."/>
            <person name="Strausberg R.L."/>
            <person name="Brenner S."/>
        </authorList>
    </citation>
    <scope>NUCLEOTIDE SEQUENCE [LARGE SCALE GENOMIC DNA]</scope>
</reference>
<protein>
    <submittedName>
        <fullName evidence="1">Uncharacterized protein</fullName>
    </submittedName>
</protein>
<reference evidence="1" key="5">
    <citation type="submission" date="2025-09" db="UniProtKB">
        <authorList>
            <consortium name="Ensembl"/>
        </authorList>
    </citation>
    <scope>IDENTIFICATION</scope>
</reference>
<dbReference type="Ensembl" id="ENSCMIT00000025697.1">
    <property type="protein sequence ID" value="ENSCMIP00000025281.1"/>
    <property type="gene ID" value="ENSCMIG00000011131.1"/>
</dbReference>
<reference evidence="2" key="2">
    <citation type="journal article" date="2007" name="PLoS Biol.">
        <title>Survey sequencing and comparative analysis of the elephant shark (Callorhinchus milii) genome.</title>
        <authorList>
            <person name="Venkatesh B."/>
            <person name="Kirkness E.F."/>
            <person name="Loh Y.H."/>
            <person name="Halpern A.L."/>
            <person name="Lee A.P."/>
            <person name="Johnson J."/>
            <person name="Dandona N."/>
            <person name="Viswanathan L.D."/>
            <person name="Tay A."/>
            <person name="Venter J.C."/>
            <person name="Strausberg R.L."/>
            <person name="Brenner S."/>
        </authorList>
    </citation>
    <scope>NUCLEOTIDE SEQUENCE [LARGE SCALE GENOMIC DNA]</scope>
</reference>
<keyword evidence="2" id="KW-1185">Reference proteome</keyword>
<dbReference type="InParanoid" id="A0A4W3ICS4"/>
<evidence type="ECO:0000313" key="2">
    <source>
        <dbReference type="Proteomes" id="UP000314986"/>
    </source>
</evidence>
<dbReference type="AlphaFoldDB" id="A0A4W3ICS4"/>
<name>A0A4W3ICS4_CALMI</name>
<dbReference type="Proteomes" id="UP000314986">
    <property type="component" value="Unassembled WGS sequence"/>
</dbReference>
<reference evidence="2" key="3">
    <citation type="journal article" date="2014" name="Nature">
        <title>Elephant shark genome provides unique insights into gnathostome evolution.</title>
        <authorList>
            <consortium name="International Elephant Shark Genome Sequencing Consortium"/>
            <person name="Venkatesh B."/>
            <person name="Lee A.P."/>
            <person name="Ravi V."/>
            <person name="Maurya A.K."/>
            <person name="Lian M.M."/>
            <person name="Swann J.B."/>
            <person name="Ohta Y."/>
            <person name="Flajnik M.F."/>
            <person name="Sutoh Y."/>
            <person name="Kasahara M."/>
            <person name="Hoon S."/>
            <person name="Gangu V."/>
            <person name="Roy S.W."/>
            <person name="Irimia M."/>
            <person name="Korzh V."/>
            <person name="Kondrychyn I."/>
            <person name="Lim Z.W."/>
            <person name="Tay B.H."/>
            <person name="Tohari S."/>
            <person name="Kong K.W."/>
            <person name="Ho S."/>
            <person name="Lorente-Galdos B."/>
            <person name="Quilez J."/>
            <person name="Marques-Bonet T."/>
            <person name="Raney B.J."/>
            <person name="Ingham P.W."/>
            <person name="Tay A."/>
            <person name="Hillier L.W."/>
            <person name="Minx P."/>
            <person name="Boehm T."/>
            <person name="Wilson R.K."/>
            <person name="Brenner S."/>
            <person name="Warren W.C."/>
        </authorList>
    </citation>
    <scope>NUCLEOTIDE SEQUENCE [LARGE SCALE GENOMIC DNA]</scope>
</reference>